<organism evidence="2 3">
    <name type="scientific">Canavalia gladiata</name>
    <name type="common">Sword bean</name>
    <name type="synonym">Dolichos gladiatus</name>
    <dbReference type="NCBI Taxonomy" id="3824"/>
    <lineage>
        <taxon>Eukaryota</taxon>
        <taxon>Viridiplantae</taxon>
        <taxon>Streptophyta</taxon>
        <taxon>Embryophyta</taxon>
        <taxon>Tracheophyta</taxon>
        <taxon>Spermatophyta</taxon>
        <taxon>Magnoliopsida</taxon>
        <taxon>eudicotyledons</taxon>
        <taxon>Gunneridae</taxon>
        <taxon>Pentapetalae</taxon>
        <taxon>rosids</taxon>
        <taxon>fabids</taxon>
        <taxon>Fabales</taxon>
        <taxon>Fabaceae</taxon>
        <taxon>Papilionoideae</taxon>
        <taxon>50 kb inversion clade</taxon>
        <taxon>NPAAA clade</taxon>
        <taxon>indigoferoid/millettioid clade</taxon>
        <taxon>Phaseoleae</taxon>
        <taxon>Canavalia</taxon>
    </lineage>
</organism>
<protein>
    <submittedName>
        <fullName evidence="2">Uncharacterized protein</fullName>
    </submittedName>
</protein>
<evidence type="ECO:0000313" key="2">
    <source>
        <dbReference type="EMBL" id="KAK7339498.1"/>
    </source>
</evidence>
<dbReference type="Proteomes" id="UP001367508">
    <property type="component" value="Unassembled WGS sequence"/>
</dbReference>
<keyword evidence="1" id="KW-0472">Membrane</keyword>
<keyword evidence="1" id="KW-0812">Transmembrane</keyword>
<dbReference type="EMBL" id="JAYMYQ010000004">
    <property type="protein sequence ID" value="KAK7339498.1"/>
    <property type="molecule type" value="Genomic_DNA"/>
</dbReference>
<feature type="transmembrane region" description="Helical" evidence="1">
    <location>
        <begin position="94"/>
        <end position="116"/>
    </location>
</feature>
<gene>
    <name evidence="2" type="ORF">VNO77_20169</name>
</gene>
<reference evidence="2 3" key="1">
    <citation type="submission" date="2024-01" db="EMBL/GenBank/DDBJ databases">
        <title>The genomes of 5 underutilized Papilionoideae crops provide insights into root nodulation and disease resistanc.</title>
        <authorList>
            <person name="Jiang F."/>
        </authorList>
    </citation>
    <scope>NUCLEOTIDE SEQUENCE [LARGE SCALE GENOMIC DNA]</scope>
    <source>
        <strain evidence="2">LVBAO_FW01</strain>
        <tissue evidence="2">Leaves</tissue>
    </source>
</reference>
<evidence type="ECO:0000313" key="3">
    <source>
        <dbReference type="Proteomes" id="UP001367508"/>
    </source>
</evidence>
<keyword evidence="1" id="KW-1133">Transmembrane helix</keyword>
<keyword evidence="3" id="KW-1185">Reference proteome</keyword>
<comment type="caution">
    <text evidence="2">The sequence shown here is derived from an EMBL/GenBank/DDBJ whole genome shotgun (WGS) entry which is preliminary data.</text>
</comment>
<name>A0AAN9QQA8_CANGL</name>
<sequence length="117" mass="13159">MQKAETKSPTLENMPLHGIKMYNESRSMCRFTRTGRANLDVHGFLLIFPSFYYNVERYVLIGAWFGWLSRSSQLPYTGSNLAGALFSTKTINPFITPLLIIETVFVTYGGLALVAAQ</sequence>
<dbReference type="AlphaFoldDB" id="A0AAN9QQA8"/>
<feature type="transmembrane region" description="Helical" evidence="1">
    <location>
        <begin position="37"/>
        <end position="55"/>
    </location>
</feature>
<proteinExistence type="predicted"/>
<accession>A0AAN9QQA8</accession>
<evidence type="ECO:0000256" key="1">
    <source>
        <dbReference type="SAM" id="Phobius"/>
    </source>
</evidence>